<sequence>MHKKARIHDSPPGQGAILQTSKGKGSKVVQWTKGKDADVYTQLLYELHAESDHLPLAQASILLMLWYPPLHMVLVPCQTWLSRAVQHARYLNADGLAARPHASTKGQGSLRRLWWCCVIADRIMSLCARCRPLISHSTFNFGCRTALQASDLEDEVYRSSVYNAASKKSLNCLLEVSTNFMVMLTDVLEVAFPLRNHSVSNQDLDVEGFPRISECESAMNQWFSHASVMFPPFEQPNSTMEKRPTLHKSVNLHIGILYMYYYHSKIALQHCKLSHYLRSATDQIGEPTELLTIRDNLQDAVSSMSQLFSNLNRLRLVRWLPVSACIATLADVSRYSIGCMAIPLALSVVTAKLETTNAPSTPSHSSGAGSEKHNLIAFTEALSSFYPQYDDVELLKAAVRQAADQVETVSQANGLWATNLSWTEILLNDPSSYLRIVLLIDICISKGRVADDQDLPEWLLCRDKVNSPDAFLDNLYEATLPGFSPTLGGLLLSQIAELGE</sequence>
<feature type="domain" description="Xylanolytic transcriptional activator regulatory" evidence="3">
    <location>
        <begin position="77"/>
        <end position="154"/>
    </location>
</feature>
<feature type="region of interest" description="Disordered" evidence="2">
    <location>
        <begin position="1"/>
        <end position="22"/>
    </location>
</feature>
<evidence type="ECO:0000313" key="4">
    <source>
        <dbReference type="EMBL" id="VTT81663.1"/>
    </source>
</evidence>
<dbReference type="SMART" id="SM00906">
    <property type="entry name" value="Fungal_trans"/>
    <property type="match status" value="1"/>
</dbReference>
<dbReference type="AlphaFoldDB" id="A0A9Q9UG91"/>
<proteinExistence type="predicted"/>
<dbReference type="InterPro" id="IPR052761">
    <property type="entry name" value="Fungal_Detox/Toxin_TFs"/>
</dbReference>
<evidence type="ECO:0000313" key="5">
    <source>
        <dbReference type="Proteomes" id="UP000760494"/>
    </source>
</evidence>
<keyword evidence="1" id="KW-0539">Nucleus</keyword>
<evidence type="ECO:0000256" key="1">
    <source>
        <dbReference type="ARBA" id="ARBA00023242"/>
    </source>
</evidence>
<comment type="caution">
    <text evidence="4">The sequence shown here is derived from an EMBL/GenBank/DDBJ whole genome shotgun (WGS) entry which is preliminary data.</text>
</comment>
<name>A0A9Q9UG91_FUSFU</name>
<dbReference type="PANTHER" id="PTHR47425">
    <property type="entry name" value="FARB-RELATED"/>
    <property type="match status" value="1"/>
</dbReference>
<dbReference type="CDD" id="cd12148">
    <property type="entry name" value="fungal_TF_MHR"/>
    <property type="match status" value="1"/>
</dbReference>
<dbReference type="GO" id="GO:0003677">
    <property type="term" value="F:DNA binding"/>
    <property type="evidence" value="ECO:0007669"/>
    <property type="project" value="InterPro"/>
</dbReference>
<dbReference type="GO" id="GO:0006351">
    <property type="term" value="P:DNA-templated transcription"/>
    <property type="evidence" value="ECO:0007669"/>
    <property type="project" value="InterPro"/>
</dbReference>
<gene>
    <name evidence="4" type="ORF">C2S_12103</name>
</gene>
<reference evidence="4" key="1">
    <citation type="submission" date="2019-05" db="EMBL/GenBank/DDBJ databases">
        <authorList>
            <person name="Piombo E."/>
        </authorList>
    </citation>
    <scope>NUCLEOTIDE SEQUENCE</scope>
    <source>
        <strain evidence="4">C2S</strain>
    </source>
</reference>
<dbReference type="InterPro" id="IPR007219">
    <property type="entry name" value="XnlR_reg_dom"/>
</dbReference>
<evidence type="ECO:0000259" key="3">
    <source>
        <dbReference type="SMART" id="SM00906"/>
    </source>
</evidence>
<dbReference type="EMBL" id="CABFJX010000408">
    <property type="protein sequence ID" value="VTT81663.1"/>
    <property type="molecule type" value="Genomic_DNA"/>
</dbReference>
<dbReference type="PANTHER" id="PTHR47425:SF2">
    <property type="entry name" value="FARB-RELATED"/>
    <property type="match status" value="1"/>
</dbReference>
<dbReference type="Proteomes" id="UP000760494">
    <property type="component" value="Unassembled WGS sequence"/>
</dbReference>
<accession>A0A9Q9UG91</accession>
<evidence type="ECO:0000256" key="2">
    <source>
        <dbReference type="SAM" id="MobiDB-lite"/>
    </source>
</evidence>
<dbReference type="Pfam" id="PF04082">
    <property type="entry name" value="Fungal_trans"/>
    <property type="match status" value="1"/>
</dbReference>
<protein>
    <recommendedName>
        <fullName evidence="3">Xylanolytic transcriptional activator regulatory domain-containing protein</fullName>
    </recommendedName>
</protein>
<dbReference type="GO" id="GO:0008270">
    <property type="term" value="F:zinc ion binding"/>
    <property type="evidence" value="ECO:0007669"/>
    <property type="project" value="InterPro"/>
</dbReference>
<organism evidence="4 5">
    <name type="scientific">Fusarium fujikuroi</name>
    <name type="common">Bakanae and foot rot disease fungus</name>
    <name type="synonym">Gibberella fujikuroi</name>
    <dbReference type="NCBI Taxonomy" id="5127"/>
    <lineage>
        <taxon>Eukaryota</taxon>
        <taxon>Fungi</taxon>
        <taxon>Dikarya</taxon>
        <taxon>Ascomycota</taxon>
        <taxon>Pezizomycotina</taxon>
        <taxon>Sordariomycetes</taxon>
        <taxon>Hypocreomycetidae</taxon>
        <taxon>Hypocreales</taxon>
        <taxon>Nectriaceae</taxon>
        <taxon>Fusarium</taxon>
        <taxon>Fusarium fujikuroi species complex</taxon>
    </lineage>
</organism>